<feature type="binding site" evidence="7">
    <location>
        <position position="100"/>
    </location>
    <ligand>
        <name>Zn(2+)</name>
        <dbReference type="ChEBI" id="CHEBI:29105"/>
    </ligand>
</feature>
<keyword evidence="5 8" id="KW-0456">Lyase</keyword>
<evidence type="ECO:0000256" key="4">
    <source>
        <dbReference type="ARBA" id="ARBA00022833"/>
    </source>
</evidence>
<keyword evidence="9" id="KW-1185">Reference proteome</keyword>
<keyword evidence="4 7" id="KW-0862">Zinc</keyword>
<dbReference type="SMART" id="SM00947">
    <property type="entry name" value="Pro_CA"/>
    <property type="match status" value="1"/>
</dbReference>
<comment type="catalytic activity">
    <reaction evidence="6">
        <text>hydrogencarbonate + H(+) = CO2 + H2O</text>
        <dbReference type="Rhea" id="RHEA:10748"/>
        <dbReference type="ChEBI" id="CHEBI:15377"/>
        <dbReference type="ChEBI" id="CHEBI:15378"/>
        <dbReference type="ChEBI" id="CHEBI:16526"/>
        <dbReference type="ChEBI" id="CHEBI:17544"/>
        <dbReference type="EC" id="4.2.1.1"/>
    </reaction>
</comment>
<dbReference type="STRING" id="199441.BkAM31D_12965"/>
<dbReference type="InterPro" id="IPR036874">
    <property type="entry name" value="Carbonic_anhydrase_sf"/>
</dbReference>
<dbReference type="AlphaFoldDB" id="A0A1X9MB66"/>
<name>A0A1X9MB66_9BACI</name>
<organism evidence="8 9">
    <name type="scientific">Halalkalibacter krulwichiae</name>
    <dbReference type="NCBI Taxonomy" id="199441"/>
    <lineage>
        <taxon>Bacteria</taxon>
        <taxon>Bacillati</taxon>
        <taxon>Bacillota</taxon>
        <taxon>Bacilli</taxon>
        <taxon>Bacillales</taxon>
        <taxon>Bacillaceae</taxon>
        <taxon>Halalkalibacter</taxon>
    </lineage>
</organism>
<dbReference type="Gene3D" id="3.40.1050.10">
    <property type="entry name" value="Carbonic anhydrase"/>
    <property type="match status" value="1"/>
</dbReference>
<dbReference type="EC" id="4.2.1.1" evidence="2"/>
<comment type="similarity">
    <text evidence="1">Belongs to the beta-class carbonic anhydrase family.</text>
</comment>
<protein>
    <recommendedName>
        <fullName evidence="2">carbonic anhydrase</fullName>
        <ecNumber evidence="2">4.2.1.1</ecNumber>
    </recommendedName>
</protein>
<dbReference type="EMBL" id="CP020814">
    <property type="protein sequence ID" value="ARK30667.1"/>
    <property type="molecule type" value="Genomic_DNA"/>
</dbReference>
<proteinExistence type="inferred from homology"/>
<dbReference type="Pfam" id="PF00484">
    <property type="entry name" value="Pro_CA"/>
    <property type="match status" value="1"/>
</dbReference>
<dbReference type="SUPFAM" id="SSF53056">
    <property type="entry name" value="beta-carbonic anhydrase, cab"/>
    <property type="match status" value="1"/>
</dbReference>
<dbReference type="PANTHER" id="PTHR11002">
    <property type="entry name" value="CARBONIC ANHYDRASE"/>
    <property type="match status" value="1"/>
</dbReference>
<dbReference type="PROSITE" id="PS00704">
    <property type="entry name" value="PROK_CO2_ANHYDRASE_1"/>
    <property type="match status" value="1"/>
</dbReference>
<comment type="cofactor">
    <cofactor evidence="7">
        <name>Zn(2+)</name>
        <dbReference type="ChEBI" id="CHEBI:29105"/>
    </cofactor>
    <text evidence="7">Binds 1 zinc ion per subunit.</text>
</comment>
<dbReference type="InterPro" id="IPR015892">
    <property type="entry name" value="Carbonic_anhydrase_CS"/>
</dbReference>
<feature type="binding site" evidence="7">
    <location>
        <position position="97"/>
    </location>
    <ligand>
        <name>Zn(2+)</name>
        <dbReference type="ChEBI" id="CHEBI:29105"/>
    </ligand>
</feature>
<evidence type="ECO:0000256" key="6">
    <source>
        <dbReference type="ARBA" id="ARBA00048348"/>
    </source>
</evidence>
<evidence type="ECO:0000256" key="7">
    <source>
        <dbReference type="PIRSR" id="PIRSR601765-1"/>
    </source>
</evidence>
<sequence>MQNLELRKRNEEFIREMKEYDPTFFDELKKGQAPEFFVLSCSDSRVSPSVVTQMPLGHMFVHRNIANQISIEDESFSASLSYALRHLNVKVIVIKGHTDCGGVKAAWSGNNEEELRGWIGKVRKSLPDHNLLKDVSMDELTRENVLSQVKHLQQHPIYKKYGQGVQMIGCLFHVESGELERVYPL</sequence>
<reference evidence="8 9" key="1">
    <citation type="submission" date="2017-04" db="EMBL/GenBank/DDBJ databases">
        <title>Bacillus krulwichiae AM31D Genome sequencing and assembly.</title>
        <authorList>
            <person name="Krulwich T.A."/>
            <person name="Anastor L."/>
            <person name="Ehrlich R."/>
            <person name="Ehrlich G.D."/>
            <person name="Janto B."/>
        </authorList>
    </citation>
    <scope>NUCLEOTIDE SEQUENCE [LARGE SCALE GENOMIC DNA]</scope>
    <source>
        <strain evidence="8 9">AM31D</strain>
    </source>
</reference>
<dbReference type="GO" id="GO:0004089">
    <property type="term" value="F:carbonate dehydratase activity"/>
    <property type="evidence" value="ECO:0007669"/>
    <property type="project" value="UniProtKB-EC"/>
</dbReference>
<dbReference type="PANTHER" id="PTHR11002:SF76">
    <property type="entry name" value="CARBONIC ANHYDRASE"/>
    <property type="match status" value="1"/>
</dbReference>
<dbReference type="RefSeq" id="WP_066149346.1">
    <property type="nucleotide sequence ID" value="NZ_CP020814.1"/>
</dbReference>
<evidence type="ECO:0000256" key="5">
    <source>
        <dbReference type="ARBA" id="ARBA00023239"/>
    </source>
</evidence>
<dbReference type="GO" id="GO:0015976">
    <property type="term" value="P:carbon utilization"/>
    <property type="evidence" value="ECO:0007669"/>
    <property type="project" value="InterPro"/>
</dbReference>
<feature type="binding site" evidence="7">
    <location>
        <position position="41"/>
    </location>
    <ligand>
        <name>Zn(2+)</name>
        <dbReference type="ChEBI" id="CHEBI:29105"/>
    </ligand>
</feature>
<gene>
    <name evidence="8" type="primary">can</name>
    <name evidence="8" type="ORF">BkAM31D_12965</name>
</gene>
<dbReference type="Proteomes" id="UP000193006">
    <property type="component" value="Chromosome"/>
</dbReference>
<keyword evidence="3 7" id="KW-0479">Metal-binding</keyword>
<dbReference type="GO" id="GO:0008270">
    <property type="term" value="F:zinc ion binding"/>
    <property type="evidence" value="ECO:0007669"/>
    <property type="project" value="InterPro"/>
</dbReference>
<dbReference type="KEGG" id="bkw:BkAM31D_12965"/>
<evidence type="ECO:0000256" key="1">
    <source>
        <dbReference type="ARBA" id="ARBA00006217"/>
    </source>
</evidence>
<evidence type="ECO:0000313" key="8">
    <source>
        <dbReference type="EMBL" id="ARK30667.1"/>
    </source>
</evidence>
<evidence type="ECO:0000256" key="2">
    <source>
        <dbReference type="ARBA" id="ARBA00012925"/>
    </source>
</evidence>
<dbReference type="InterPro" id="IPR001765">
    <property type="entry name" value="Carbonic_anhydrase"/>
</dbReference>
<feature type="binding site" evidence="7">
    <location>
        <position position="43"/>
    </location>
    <ligand>
        <name>Zn(2+)</name>
        <dbReference type="ChEBI" id="CHEBI:29105"/>
    </ligand>
</feature>
<evidence type="ECO:0000256" key="3">
    <source>
        <dbReference type="ARBA" id="ARBA00022723"/>
    </source>
</evidence>
<accession>A0A1X9MB66</accession>
<evidence type="ECO:0000313" key="9">
    <source>
        <dbReference type="Proteomes" id="UP000193006"/>
    </source>
</evidence>